<evidence type="ECO:0000313" key="1">
    <source>
        <dbReference type="EMBL" id="JAS59964.1"/>
    </source>
</evidence>
<gene>
    <name evidence="1" type="ORF">g.8962</name>
</gene>
<dbReference type="InterPro" id="IPR036691">
    <property type="entry name" value="Endo/exonu/phosph_ase_sf"/>
</dbReference>
<dbReference type="PANTHER" id="PTHR33776:SF4">
    <property type="entry name" value="ENDONUCLEASE_EXONUCLEASE_PHOSPHATASE DOMAIN-CONTAINING PROTEIN"/>
    <property type="match status" value="1"/>
</dbReference>
<dbReference type="AlphaFoldDB" id="A0A1B6GC12"/>
<reference evidence="1" key="1">
    <citation type="submission" date="2015-11" db="EMBL/GenBank/DDBJ databases">
        <title>De novo transcriptome assembly of four potential Pierce s Disease insect vectors from Arizona vineyards.</title>
        <authorList>
            <person name="Tassone E.E."/>
        </authorList>
    </citation>
    <scope>NUCLEOTIDE SEQUENCE</scope>
</reference>
<dbReference type="PANTHER" id="PTHR33776">
    <property type="entry name" value="ENDO/EXONUCLEASE/PHOSPHATASE DOMAIN-CONTAINING PROTEIN"/>
    <property type="match status" value="1"/>
</dbReference>
<feature type="non-terminal residue" evidence="1">
    <location>
        <position position="1"/>
    </location>
</feature>
<protein>
    <recommendedName>
        <fullName evidence="2">Endonuclease/exonuclease/phosphatase domain-containing protein</fullName>
    </recommendedName>
</protein>
<name>A0A1B6GC12_9HEMI</name>
<sequence length="169" mass="18605">NKNKLKETRLDGYVLMESFSRENHLKGGTAIYVSENLAGNTSNLNIADCSTELICEVAGIKVTIDKTDYHIIGVYRPEGDFTTAIDTLSNVLEVIPTWKSPVIVMGDINIDCLCTGPKQSILNDTLASYIIRLNLPPTRITDHSSTSIDMICTNQPDSKIKPTVIQAYV</sequence>
<accession>A0A1B6GC12</accession>
<evidence type="ECO:0008006" key="2">
    <source>
        <dbReference type="Google" id="ProtNLM"/>
    </source>
</evidence>
<dbReference type="SUPFAM" id="SSF56219">
    <property type="entry name" value="DNase I-like"/>
    <property type="match status" value="1"/>
</dbReference>
<feature type="non-terminal residue" evidence="1">
    <location>
        <position position="169"/>
    </location>
</feature>
<dbReference type="EMBL" id="GECZ01009805">
    <property type="protein sequence ID" value="JAS59964.1"/>
    <property type="molecule type" value="Transcribed_RNA"/>
</dbReference>
<dbReference type="Gene3D" id="3.60.10.10">
    <property type="entry name" value="Endonuclease/exonuclease/phosphatase"/>
    <property type="match status" value="1"/>
</dbReference>
<organism evidence="1">
    <name type="scientific">Cuerna arida</name>
    <dbReference type="NCBI Taxonomy" id="1464854"/>
    <lineage>
        <taxon>Eukaryota</taxon>
        <taxon>Metazoa</taxon>
        <taxon>Ecdysozoa</taxon>
        <taxon>Arthropoda</taxon>
        <taxon>Hexapoda</taxon>
        <taxon>Insecta</taxon>
        <taxon>Pterygota</taxon>
        <taxon>Neoptera</taxon>
        <taxon>Paraneoptera</taxon>
        <taxon>Hemiptera</taxon>
        <taxon>Auchenorrhyncha</taxon>
        <taxon>Membracoidea</taxon>
        <taxon>Cicadellidae</taxon>
        <taxon>Cicadellinae</taxon>
        <taxon>Proconiini</taxon>
        <taxon>Cuerna</taxon>
    </lineage>
</organism>
<proteinExistence type="predicted"/>